<dbReference type="Proteomes" id="UP000054423">
    <property type="component" value="Unassembled WGS sequence"/>
</dbReference>
<protein>
    <submittedName>
        <fullName evidence="2">Uncharacterized protein</fullName>
    </submittedName>
</protein>
<name>W2LYK1_PHYNI</name>
<dbReference type="OrthoDB" id="128905at2759"/>
<dbReference type="EMBL" id="KI677627">
    <property type="protein sequence ID" value="ETM01676.1"/>
    <property type="molecule type" value="Genomic_DNA"/>
</dbReference>
<organism evidence="2">
    <name type="scientific">Phytophthora nicotianae</name>
    <name type="common">Potato buckeye rot agent</name>
    <name type="synonym">Phytophthora parasitica</name>
    <dbReference type="NCBI Taxonomy" id="4792"/>
    <lineage>
        <taxon>Eukaryota</taxon>
        <taxon>Sar</taxon>
        <taxon>Stramenopiles</taxon>
        <taxon>Oomycota</taxon>
        <taxon>Peronosporomycetes</taxon>
        <taxon>Peronosporales</taxon>
        <taxon>Peronosporaceae</taxon>
        <taxon>Phytophthora</taxon>
    </lineage>
</organism>
<evidence type="ECO:0000313" key="2">
    <source>
        <dbReference type="EMBL" id="ETM01676.1"/>
    </source>
</evidence>
<accession>W2LYK1</accession>
<evidence type="ECO:0000256" key="1">
    <source>
        <dbReference type="SAM" id="MobiDB-lite"/>
    </source>
</evidence>
<reference evidence="2" key="1">
    <citation type="submission" date="2013-11" db="EMBL/GenBank/DDBJ databases">
        <title>The Genome Sequence of Phytophthora parasitica CHvinca01.</title>
        <authorList>
            <consortium name="The Broad Institute Genomics Platform"/>
            <person name="Russ C."/>
            <person name="Tyler B."/>
            <person name="Panabieres F."/>
            <person name="Shan W."/>
            <person name="Tripathy S."/>
            <person name="Grunwald N."/>
            <person name="Machado M."/>
            <person name="Johnson C.S."/>
            <person name="Arredondo F."/>
            <person name="Hong C."/>
            <person name="Coffey M."/>
            <person name="Young S.K."/>
            <person name="Zeng Q."/>
            <person name="Gargeya S."/>
            <person name="Fitzgerald M."/>
            <person name="Abouelleil A."/>
            <person name="Alvarado L."/>
            <person name="Chapman S.B."/>
            <person name="Gainer-Dewar J."/>
            <person name="Goldberg J."/>
            <person name="Griggs A."/>
            <person name="Gujja S."/>
            <person name="Hansen M."/>
            <person name="Howarth C."/>
            <person name="Imamovic A."/>
            <person name="Ireland A."/>
            <person name="Larimer J."/>
            <person name="McCowan C."/>
            <person name="Murphy C."/>
            <person name="Pearson M."/>
            <person name="Poon T.W."/>
            <person name="Priest M."/>
            <person name="Roberts A."/>
            <person name="Saif S."/>
            <person name="Shea T."/>
            <person name="Sykes S."/>
            <person name="Wortman J."/>
            <person name="Nusbaum C."/>
            <person name="Birren B."/>
        </authorList>
    </citation>
    <scope>NUCLEOTIDE SEQUENCE [LARGE SCALE GENOMIC DNA]</scope>
    <source>
        <strain evidence="2">CHvinca01</strain>
    </source>
</reference>
<gene>
    <name evidence="2" type="ORF">L917_01756</name>
</gene>
<proteinExistence type="predicted"/>
<dbReference type="AlphaFoldDB" id="W2LYK1"/>
<sequence length="278" mass="28125">MTATAARTVKSATVEVTAGLAVTAATTGSMATGAVSTGLASTATGSPTASKATVKAITGPVGTGMTAIAAPTINPATSAATAGLAISVITVTATPTVSTVEPASTIIGSLTASTATVTATTRPAVTAISVPTVPTTGSPVVECNDRLARRTRVARSSRDRVLLAITVAVEDPSPVSTQHSTKVPESELAERVTPPATVLSPAIRCSGLRKGEWRQLSRHGWKKRKPIPCKHNTNFLVPGKGGRLSHLTHGIDYSEGEGEVMAHLNSAEASATSVISTE</sequence>
<feature type="region of interest" description="Disordered" evidence="1">
    <location>
        <begin position="174"/>
        <end position="193"/>
    </location>
</feature>